<dbReference type="EMBL" id="AZMM01006376">
    <property type="protein sequence ID" value="ETJ39750.1"/>
    <property type="molecule type" value="Genomic_DNA"/>
</dbReference>
<dbReference type="AlphaFoldDB" id="W1YDG4"/>
<comment type="caution">
    <text evidence="1">The sequence shown here is derived from an EMBL/GenBank/DDBJ whole genome shotgun (WGS) entry which is preliminary data.</text>
</comment>
<evidence type="ECO:0000313" key="1">
    <source>
        <dbReference type="EMBL" id="ETJ39750.1"/>
    </source>
</evidence>
<dbReference type="GO" id="GO:0008168">
    <property type="term" value="F:methyltransferase activity"/>
    <property type="evidence" value="ECO:0007669"/>
    <property type="project" value="UniProtKB-KW"/>
</dbReference>
<reference evidence="1" key="1">
    <citation type="submission" date="2013-12" db="EMBL/GenBank/DDBJ databases">
        <title>A Varibaculum cambriense genome reconstructed from a premature infant gut community with otherwise low bacterial novelty that shifts toward anaerobic metabolism during the third week of life.</title>
        <authorList>
            <person name="Brown C.T."/>
            <person name="Sharon I."/>
            <person name="Thomas B.C."/>
            <person name="Castelle C.J."/>
            <person name="Morowitz M.J."/>
            <person name="Banfield J.F."/>
        </authorList>
    </citation>
    <scope>NUCLEOTIDE SEQUENCE</scope>
</reference>
<dbReference type="GO" id="GO:0032259">
    <property type="term" value="P:methylation"/>
    <property type="evidence" value="ECO:0007669"/>
    <property type="project" value="UniProtKB-KW"/>
</dbReference>
<dbReference type="PRINTS" id="PR00507">
    <property type="entry name" value="N12N6MTFRASE"/>
</dbReference>
<protein>
    <submittedName>
        <fullName evidence="1">Putative site-specific DNA-methyltransferase Adenine-specific</fullName>
    </submittedName>
</protein>
<keyword evidence="1" id="KW-0808">Transferase</keyword>
<dbReference type="SUPFAM" id="SSF53335">
    <property type="entry name" value="S-adenosyl-L-methionine-dependent methyltransferases"/>
    <property type="match status" value="1"/>
</dbReference>
<gene>
    <name evidence="1" type="ORF">Q604_UNBC06376G0002</name>
</gene>
<accession>W1YDG4</accession>
<proteinExistence type="predicted"/>
<keyword evidence="1" id="KW-0489">Methyltransferase</keyword>
<sequence>MSYVDPRAVRKERGAFFTPEPIASFIARWALREGSDRVLEPSC</sequence>
<organism evidence="1">
    <name type="scientific">human gut metagenome</name>
    <dbReference type="NCBI Taxonomy" id="408170"/>
    <lineage>
        <taxon>unclassified sequences</taxon>
        <taxon>metagenomes</taxon>
        <taxon>organismal metagenomes</taxon>
    </lineage>
</organism>
<dbReference type="Gene3D" id="3.40.50.150">
    <property type="entry name" value="Vaccinia Virus protein VP39"/>
    <property type="match status" value="1"/>
</dbReference>
<feature type="non-terminal residue" evidence="1">
    <location>
        <position position="43"/>
    </location>
</feature>
<dbReference type="InterPro" id="IPR029063">
    <property type="entry name" value="SAM-dependent_MTases_sf"/>
</dbReference>
<name>W1YDG4_9ZZZZ</name>